<proteinExistence type="inferred from homology"/>
<evidence type="ECO:0000256" key="1">
    <source>
        <dbReference type="ARBA" id="ARBA00001971"/>
    </source>
</evidence>
<organism evidence="4 5">
    <name type="scientific">Nocardia goodfellowii</name>
    <dbReference type="NCBI Taxonomy" id="882446"/>
    <lineage>
        <taxon>Bacteria</taxon>
        <taxon>Bacillati</taxon>
        <taxon>Actinomycetota</taxon>
        <taxon>Actinomycetes</taxon>
        <taxon>Mycobacteriales</taxon>
        <taxon>Nocardiaceae</taxon>
        <taxon>Nocardia</taxon>
    </lineage>
</organism>
<evidence type="ECO:0000313" key="5">
    <source>
        <dbReference type="Proteomes" id="UP001519325"/>
    </source>
</evidence>
<sequence length="454" mass="50397">MKDDTMLMRRIETGRGTLLARPPGPRLPPVLQSVLFTWWRHRWAASLRAKFGDVVSIDIYPWRKVILLYDPQHIAAMFAAPPSQFSAGEGNRVMAPVMGHKSVFMVDGDEHKRLRKLMAPLFGRNAIRGYLDIVRDLTVAEVDRWPVATSFESHDRMRELTLDIMSRVTFGIAEGPRFDRMRALLGRLLDMDLIVLMGLNVPGAQRVGPWRGAMKLVGEIDALVYEVIAERRTSSGLSERTDVLSRLLVAGDGEDALSDLEIRDQLITLLIAGHETTATGLAWALHELARDRQVAREAAKAAVLDDTAYLEAVVKESLRMHPVIFEVTWTLTEDVELAGYRLPKGSTVMPMIGIVQNDPVNFPEPARFRPERFLEGPIPPGLWAPFGGGARRCVGANFALMEATEVLRVLLARRQITTDLRGPERASSKHVAFAPAKGARISAPPLVEIGGDGR</sequence>
<accession>A0ABS4QMG5</accession>
<dbReference type="InterPro" id="IPR002401">
    <property type="entry name" value="Cyt_P450_E_grp-I"/>
</dbReference>
<keyword evidence="5" id="KW-1185">Reference proteome</keyword>
<keyword evidence="3" id="KW-0479">Metal-binding</keyword>
<evidence type="ECO:0000256" key="2">
    <source>
        <dbReference type="ARBA" id="ARBA00010617"/>
    </source>
</evidence>
<dbReference type="InterPro" id="IPR036396">
    <property type="entry name" value="Cyt_P450_sf"/>
</dbReference>
<keyword evidence="3" id="KW-0503">Monooxygenase</keyword>
<dbReference type="InterPro" id="IPR050121">
    <property type="entry name" value="Cytochrome_P450_monoxygenase"/>
</dbReference>
<dbReference type="InterPro" id="IPR001128">
    <property type="entry name" value="Cyt_P450"/>
</dbReference>
<dbReference type="PRINTS" id="PR00385">
    <property type="entry name" value="P450"/>
</dbReference>
<name>A0ABS4QMG5_9NOCA</name>
<comment type="similarity">
    <text evidence="2 3">Belongs to the cytochrome P450 family.</text>
</comment>
<comment type="caution">
    <text evidence="4">The sequence shown here is derived from an EMBL/GenBank/DDBJ whole genome shotgun (WGS) entry which is preliminary data.</text>
</comment>
<dbReference type="SUPFAM" id="SSF48264">
    <property type="entry name" value="Cytochrome P450"/>
    <property type="match status" value="1"/>
</dbReference>
<dbReference type="CDD" id="cd11053">
    <property type="entry name" value="CYP110-like"/>
    <property type="match status" value="1"/>
</dbReference>
<reference evidence="4 5" key="1">
    <citation type="submission" date="2021-03" db="EMBL/GenBank/DDBJ databases">
        <title>Sequencing the genomes of 1000 actinobacteria strains.</title>
        <authorList>
            <person name="Klenk H.-P."/>
        </authorList>
    </citation>
    <scope>NUCLEOTIDE SEQUENCE [LARGE SCALE GENOMIC DNA]</scope>
    <source>
        <strain evidence="4 5">DSM 45516</strain>
    </source>
</reference>
<dbReference type="PRINTS" id="PR00463">
    <property type="entry name" value="EP450I"/>
</dbReference>
<evidence type="ECO:0000256" key="3">
    <source>
        <dbReference type="RuleBase" id="RU000461"/>
    </source>
</evidence>
<dbReference type="PROSITE" id="PS00086">
    <property type="entry name" value="CYTOCHROME_P450"/>
    <property type="match status" value="1"/>
</dbReference>
<gene>
    <name evidence="4" type="ORF">BJ987_005801</name>
</gene>
<protein>
    <submittedName>
        <fullName evidence="4">Cytochrome P450</fullName>
    </submittedName>
</protein>
<comment type="cofactor">
    <cofactor evidence="1">
        <name>heme</name>
        <dbReference type="ChEBI" id="CHEBI:30413"/>
    </cofactor>
</comment>
<dbReference type="InterPro" id="IPR017972">
    <property type="entry name" value="Cyt_P450_CS"/>
</dbReference>
<dbReference type="Gene3D" id="1.10.630.10">
    <property type="entry name" value="Cytochrome P450"/>
    <property type="match status" value="1"/>
</dbReference>
<keyword evidence="3" id="KW-0560">Oxidoreductase</keyword>
<evidence type="ECO:0000313" key="4">
    <source>
        <dbReference type="EMBL" id="MBP2192900.1"/>
    </source>
</evidence>
<keyword evidence="3" id="KW-0408">Iron</keyword>
<dbReference type="Pfam" id="PF00067">
    <property type="entry name" value="p450"/>
    <property type="match status" value="1"/>
</dbReference>
<dbReference type="PANTHER" id="PTHR24305">
    <property type="entry name" value="CYTOCHROME P450"/>
    <property type="match status" value="1"/>
</dbReference>
<dbReference type="EMBL" id="JAGGMR010000001">
    <property type="protein sequence ID" value="MBP2192900.1"/>
    <property type="molecule type" value="Genomic_DNA"/>
</dbReference>
<dbReference type="Proteomes" id="UP001519325">
    <property type="component" value="Unassembled WGS sequence"/>
</dbReference>
<keyword evidence="3" id="KW-0349">Heme</keyword>
<dbReference type="PANTHER" id="PTHR24305:SF166">
    <property type="entry name" value="CYTOCHROME P450 12A4, MITOCHONDRIAL-RELATED"/>
    <property type="match status" value="1"/>
</dbReference>